<dbReference type="RefSeq" id="WP_027022658.1">
    <property type="nucleotide sequence ID" value="NZ_CP097501.1"/>
</dbReference>
<name>A0AAE9HU04_9NEIS</name>
<gene>
    <name evidence="2" type="ORF">LNQ82_03150</name>
</gene>
<reference evidence="2" key="1">
    <citation type="submission" date="2022-05" db="EMBL/GenBank/DDBJ databases">
        <title>Alysiella filiformis genome sequencing.</title>
        <authorList>
            <person name="Viehboeck T."/>
        </authorList>
    </citation>
    <scope>NUCLEOTIDE SEQUENCE</scope>
    <source>
        <strain evidence="2">DSM 2580</strain>
    </source>
</reference>
<dbReference type="Proteomes" id="UP001056819">
    <property type="component" value="Chromosome"/>
</dbReference>
<evidence type="ECO:0000313" key="2">
    <source>
        <dbReference type="EMBL" id="URD68174.1"/>
    </source>
</evidence>
<evidence type="ECO:0000256" key="1">
    <source>
        <dbReference type="SAM" id="Phobius"/>
    </source>
</evidence>
<evidence type="ECO:0000313" key="3">
    <source>
        <dbReference type="Proteomes" id="UP001056819"/>
    </source>
</evidence>
<keyword evidence="1" id="KW-0472">Membrane</keyword>
<dbReference type="AlphaFoldDB" id="A0AAE9HU04"/>
<protein>
    <submittedName>
        <fullName evidence="2">Uncharacterized protein</fullName>
    </submittedName>
</protein>
<proteinExistence type="predicted"/>
<keyword evidence="1" id="KW-0812">Transmembrane</keyword>
<dbReference type="EMBL" id="CP097501">
    <property type="protein sequence ID" value="URD68174.1"/>
    <property type="molecule type" value="Genomic_DNA"/>
</dbReference>
<organism evidence="2 3">
    <name type="scientific">Conchiformibius steedae DSM 2580</name>
    <dbReference type="NCBI Taxonomy" id="1121352"/>
    <lineage>
        <taxon>Bacteria</taxon>
        <taxon>Pseudomonadati</taxon>
        <taxon>Pseudomonadota</taxon>
        <taxon>Betaproteobacteria</taxon>
        <taxon>Neisseriales</taxon>
        <taxon>Neisseriaceae</taxon>
        <taxon>Conchiformibius</taxon>
    </lineage>
</organism>
<accession>A0AAE9HU04</accession>
<feature type="transmembrane region" description="Helical" evidence="1">
    <location>
        <begin position="12"/>
        <end position="33"/>
    </location>
</feature>
<keyword evidence="1" id="KW-1133">Transmembrane helix</keyword>
<sequence>MKVKTQSFDFFIKLSLFMLCKWLAGLVGIDLTFELDASTVIVLIPIKWSRLNNLILLVIDCFIKNRNKE</sequence>